<comment type="caution">
    <text evidence="1">The sequence shown here is derived from an EMBL/GenBank/DDBJ whole genome shotgun (WGS) entry which is preliminary data.</text>
</comment>
<gene>
    <name evidence="1" type="ORF">O181_108150</name>
</gene>
<dbReference type="Proteomes" id="UP000765509">
    <property type="component" value="Unassembled WGS sequence"/>
</dbReference>
<proteinExistence type="predicted"/>
<dbReference type="EMBL" id="AVOT02082631">
    <property type="protein sequence ID" value="MBW0568435.1"/>
    <property type="molecule type" value="Genomic_DNA"/>
</dbReference>
<protein>
    <submittedName>
        <fullName evidence="1">Uncharacterized protein</fullName>
    </submittedName>
</protein>
<evidence type="ECO:0000313" key="1">
    <source>
        <dbReference type="EMBL" id="MBW0568435.1"/>
    </source>
</evidence>
<keyword evidence="2" id="KW-1185">Reference proteome</keyword>
<dbReference type="AlphaFoldDB" id="A0A9Q3JVW3"/>
<name>A0A9Q3JVW3_9BASI</name>
<sequence>MLTRLPLPPDETLTLPPISALTTPYTSAPPLHLLLVLQSLRCCGALTPAQHASGAAYHSYAFSDLPTCLHCSLPSLRSWSAFPTCLQCPPHTGLIPTLPKPPQDETTMPPPPFLLCHLQFLRSHGTLKICL</sequence>
<accession>A0A9Q3JVW3</accession>
<organism evidence="1 2">
    <name type="scientific">Austropuccinia psidii MF-1</name>
    <dbReference type="NCBI Taxonomy" id="1389203"/>
    <lineage>
        <taxon>Eukaryota</taxon>
        <taxon>Fungi</taxon>
        <taxon>Dikarya</taxon>
        <taxon>Basidiomycota</taxon>
        <taxon>Pucciniomycotina</taxon>
        <taxon>Pucciniomycetes</taxon>
        <taxon>Pucciniales</taxon>
        <taxon>Sphaerophragmiaceae</taxon>
        <taxon>Austropuccinia</taxon>
    </lineage>
</organism>
<reference evidence="1" key="1">
    <citation type="submission" date="2021-03" db="EMBL/GenBank/DDBJ databases">
        <title>Draft genome sequence of rust myrtle Austropuccinia psidii MF-1, a brazilian biotype.</title>
        <authorList>
            <person name="Quecine M.C."/>
            <person name="Pachon D.M.R."/>
            <person name="Bonatelli M.L."/>
            <person name="Correr F.H."/>
            <person name="Franceschini L.M."/>
            <person name="Leite T.F."/>
            <person name="Margarido G.R.A."/>
            <person name="Almeida C.A."/>
            <person name="Ferrarezi J.A."/>
            <person name="Labate C.A."/>
        </authorList>
    </citation>
    <scope>NUCLEOTIDE SEQUENCE</scope>
    <source>
        <strain evidence="1">MF-1</strain>
    </source>
</reference>
<evidence type="ECO:0000313" key="2">
    <source>
        <dbReference type="Proteomes" id="UP000765509"/>
    </source>
</evidence>